<dbReference type="InterPro" id="IPR037152">
    <property type="entry name" value="L-asparaginase_N_sf"/>
</dbReference>
<comment type="similarity">
    <text evidence="1 6">Belongs to the asparaginase 1 family.</text>
</comment>
<evidence type="ECO:0000256" key="1">
    <source>
        <dbReference type="ARBA" id="ARBA00010518"/>
    </source>
</evidence>
<feature type="domain" description="Asparaginase/glutaminase C-terminal" evidence="8">
    <location>
        <begin position="240"/>
        <end position="350"/>
    </location>
</feature>
<dbReference type="Proteomes" id="UP000182761">
    <property type="component" value="Unassembled WGS sequence"/>
</dbReference>
<dbReference type="PANTHER" id="PTHR11707:SF28">
    <property type="entry name" value="60 KDA LYSOPHOSPHOLIPASE"/>
    <property type="match status" value="1"/>
</dbReference>
<dbReference type="InterPro" id="IPR027473">
    <property type="entry name" value="L-asparaginase_C"/>
</dbReference>
<dbReference type="Gene3D" id="3.40.50.40">
    <property type="match status" value="1"/>
</dbReference>
<dbReference type="PROSITE" id="PS00144">
    <property type="entry name" value="ASN_GLN_ASE_1"/>
    <property type="match status" value="1"/>
</dbReference>
<dbReference type="PIRSF" id="PIRSF500176">
    <property type="entry name" value="L_ASNase"/>
    <property type="match status" value="1"/>
</dbReference>
<accession>A0A0X3API7</accession>
<reference evidence="9 10" key="1">
    <citation type="submission" date="2016-01" db="EMBL/GenBank/DDBJ databases">
        <authorList>
            <person name="McClelland M."/>
            <person name="Jain A."/>
            <person name="Saraogi P."/>
            <person name="Mendelson R."/>
            <person name="Westerman R."/>
            <person name="SanMiguel P."/>
            <person name="Csonka L."/>
        </authorList>
    </citation>
    <scope>NUCLEOTIDE SEQUENCE [LARGE SCALE GENOMIC DNA]</scope>
    <source>
        <strain evidence="9 10">R-53146</strain>
    </source>
</reference>
<dbReference type="STRING" id="1586267.GCA_001418685_00802"/>
<dbReference type="RefSeq" id="WP_055425181.1">
    <property type="nucleotide sequence ID" value="NZ_FCOR01000004.1"/>
</dbReference>
<dbReference type="PIRSF" id="PIRSF001220">
    <property type="entry name" value="L-ASNase_gatD"/>
    <property type="match status" value="1"/>
</dbReference>
<gene>
    <name evidence="9" type="ORF">Ga0061079_10483</name>
</gene>
<evidence type="ECO:0000313" key="9">
    <source>
        <dbReference type="EMBL" id="CVK15965.1"/>
    </source>
</evidence>
<dbReference type="OrthoDB" id="9788068at2"/>
<feature type="domain" description="L-asparaginase N-terminal" evidence="7">
    <location>
        <begin position="29"/>
        <end position="219"/>
    </location>
</feature>
<name>A0A0X3API7_9FLAO</name>
<feature type="active site" description="O-isoaspartyl threonine intermediate" evidence="3">
    <location>
        <position position="37"/>
    </location>
</feature>
<dbReference type="Pfam" id="PF17763">
    <property type="entry name" value="Asparaginase_C"/>
    <property type="match status" value="1"/>
</dbReference>
<dbReference type="GO" id="GO:0004067">
    <property type="term" value="F:asparaginase activity"/>
    <property type="evidence" value="ECO:0007669"/>
    <property type="project" value="UniProtKB-UniRule"/>
</dbReference>
<dbReference type="PRINTS" id="PR00139">
    <property type="entry name" value="ASNGLNASE"/>
</dbReference>
<evidence type="ECO:0000256" key="6">
    <source>
        <dbReference type="RuleBase" id="RU004456"/>
    </source>
</evidence>
<dbReference type="FunFam" id="3.40.50.1170:FF:000001">
    <property type="entry name" value="L-asparaginase 2"/>
    <property type="match status" value="1"/>
</dbReference>
<evidence type="ECO:0000256" key="5">
    <source>
        <dbReference type="PROSITE-ProRule" id="PRU10099"/>
    </source>
</evidence>
<dbReference type="NCBIfam" id="TIGR00520">
    <property type="entry name" value="asnASE_II"/>
    <property type="match status" value="1"/>
</dbReference>
<dbReference type="CDD" id="cd08964">
    <property type="entry name" value="L-asparaginase_II"/>
    <property type="match status" value="1"/>
</dbReference>
<keyword evidence="2" id="KW-0378">Hydrolase</keyword>
<feature type="binding site" evidence="4">
    <location>
        <begin position="116"/>
        <end position="117"/>
    </location>
    <ligand>
        <name>substrate</name>
    </ligand>
</feature>
<evidence type="ECO:0000256" key="2">
    <source>
        <dbReference type="ARBA" id="ARBA00022801"/>
    </source>
</evidence>
<dbReference type="InterPro" id="IPR020827">
    <property type="entry name" value="Asparaginase/glutaminase_AS1"/>
</dbReference>
<feature type="binding site" evidence="4">
    <location>
        <position position="83"/>
    </location>
    <ligand>
        <name>substrate</name>
    </ligand>
</feature>
<dbReference type="GO" id="GO:0006528">
    <property type="term" value="P:asparagine metabolic process"/>
    <property type="evidence" value="ECO:0007669"/>
    <property type="project" value="InterPro"/>
</dbReference>
<evidence type="ECO:0000259" key="7">
    <source>
        <dbReference type="Pfam" id="PF00710"/>
    </source>
</evidence>
<sequence length="353" mass="38415">MKTKNFKNLLNLFVLFIFIAVNAQYKPTIYILATGGTIAGQGSSSVTQAYKAGSITVDELLSAVPSIKDIAIIKAEQVANIGSQDMNDDVWLKLSKRVNELLKQKDVDGIVITHGTDTQEETAYFLNLTVKSNKPVVLVGSMRPSTAISADGPRNIYNAVACAASPESLGKGVVVVMDDKILGADDITKTHTLSVGTFEDPNYGNLGIMYNGKPIYTRESVKRHTINSEFDITNITKLPRVEVILSYSNAKSLFVDAAVNAGVRGIVTAGVGNGNITTDMQNALANAVKKGIAVVRSSRISMGPTAQYDEVDDDKYGFTASWYLNPYKSRVLLMLALTKTNNYKEIQRMFTEY</sequence>
<proteinExistence type="inferred from homology"/>
<dbReference type="Pfam" id="PF00710">
    <property type="entry name" value="Asparaginase"/>
    <property type="match status" value="1"/>
</dbReference>
<dbReference type="InterPro" id="IPR027474">
    <property type="entry name" value="L-asparaginase_N"/>
</dbReference>
<dbReference type="InterPro" id="IPR004550">
    <property type="entry name" value="AsnASE_II"/>
</dbReference>
<dbReference type="AlphaFoldDB" id="A0A0X3API7"/>
<evidence type="ECO:0000256" key="4">
    <source>
        <dbReference type="PIRSR" id="PIRSR001220-2"/>
    </source>
</evidence>
<dbReference type="InterPro" id="IPR040919">
    <property type="entry name" value="Asparaginase_C"/>
</dbReference>
<dbReference type="PANTHER" id="PTHR11707">
    <property type="entry name" value="L-ASPARAGINASE"/>
    <property type="match status" value="1"/>
</dbReference>
<evidence type="ECO:0000256" key="3">
    <source>
        <dbReference type="PIRSR" id="PIRSR001220-1"/>
    </source>
</evidence>
<dbReference type="SMART" id="SM00870">
    <property type="entry name" value="Asparaginase"/>
    <property type="match status" value="1"/>
</dbReference>
<evidence type="ECO:0000259" key="8">
    <source>
        <dbReference type="Pfam" id="PF17763"/>
    </source>
</evidence>
<keyword evidence="10" id="KW-1185">Reference proteome</keyword>
<protein>
    <submittedName>
        <fullName evidence="9">Asparaginase</fullName>
    </submittedName>
</protein>
<dbReference type="InterPro" id="IPR036152">
    <property type="entry name" value="Asp/glu_Ase-like_sf"/>
</dbReference>
<organism evidence="9 10">
    <name type="scientific">Apibacter mensalis</name>
    <dbReference type="NCBI Taxonomy" id="1586267"/>
    <lineage>
        <taxon>Bacteria</taxon>
        <taxon>Pseudomonadati</taxon>
        <taxon>Bacteroidota</taxon>
        <taxon>Flavobacteriia</taxon>
        <taxon>Flavobacteriales</taxon>
        <taxon>Weeksellaceae</taxon>
        <taxon>Apibacter</taxon>
    </lineage>
</organism>
<dbReference type="EMBL" id="FCOR01000004">
    <property type="protein sequence ID" value="CVK15965.1"/>
    <property type="molecule type" value="Genomic_DNA"/>
</dbReference>
<dbReference type="InterPro" id="IPR006034">
    <property type="entry name" value="Asparaginase/glutaminase-like"/>
</dbReference>
<evidence type="ECO:0000313" key="10">
    <source>
        <dbReference type="Proteomes" id="UP000182761"/>
    </source>
</evidence>
<dbReference type="SUPFAM" id="SSF53774">
    <property type="entry name" value="Glutaminase/Asparaginase"/>
    <property type="match status" value="1"/>
</dbReference>
<dbReference type="PROSITE" id="PS51732">
    <property type="entry name" value="ASN_GLN_ASE_3"/>
    <property type="match status" value="1"/>
</dbReference>
<dbReference type="Gene3D" id="3.40.50.1170">
    <property type="entry name" value="L-asparaginase, N-terminal domain"/>
    <property type="match status" value="1"/>
</dbReference>
<feature type="active site" evidence="5">
    <location>
        <position position="37"/>
    </location>
</feature>